<evidence type="ECO:0000256" key="1">
    <source>
        <dbReference type="SAM" id="Coils"/>
    </source>
</evidence>
<proteinExistence type="predicted"/>
<accession>A0A7J6RJC7</accession>
<protein>
    <submittedName>
        <fullName evidence="2">Uncharacterized protein</fullName>
    </submittedName>
</protein>
<dbReference type="EMBL" id="JABANM010021646">
    <property type="protein sequence ID" value="KAF4720884.1"/>
    <property type="molecule type" value="Genomic_DNA"/>
</dbReference>
<evidence type="ECO:0000313" key="3">
    <source>
        <dbReference type="Proteomes" id="UP000574390"/>
    </source>
</evidence>
<gene>
    <name evidence="2" type="ORF">FOZ62_013516</name>
</gene>
<dbReference type="AlphaFoldDB" id="A0A7J6RJC7"/>
<name>A0A7J6RJC7_PEROL</name>
<organism evidence="2 3">
    <name type="scientific">Perkinsus olseni</name>
    <name type="common">Perkinsus atlanticus</name>
    <dbReference type="NCBI Taxonomy" id="32597"/>
    <lineage>
        <taxon>Eukaryota</taxon>
        <taxon>Sar</taxon>
        <taxon>Alveolata</taxon>
        <taxon>Perkinsozoa</taxon>
        <taxon>Perkinsea</taxon>
        <taxon>Perkinsida</taxon>
        <taxon>Perkinsidae</taxon>
        <taxon>Perkinsus</taxon>
    </lineage>
</organism>
<evidence type="ECO:0000313" key="2">
    <source>
        <dbReference type="EMBL" id="KAF4720884.1"/>
    </source>
</evidence>
<reference evidence="2 3" key="1">
    <citation type="submission" date="2020-04" db="EMBL/GenBank/DDBJ databases">
        <title>Perkinsus olseni comparative genomics.</title>
        <authorList>
            <person name="Bogema D.R."/>
        </authorList>
    </citation>
    <scope>NUCLEOTIDE SEQUENCE [LARGE SCALE GENOMIC DNA]</scope>
    <source>
        <strain evidence="2">ATCC PRA-205</strain>
    </source>
</reference>
<feature type="coiled-coil region" evidence="1">
    <location>
        <begin position="2"/>
        <end position="73"/>
    </location>
</feature>
<dbReference type="Proteomes" id="UP000574390">
    <property type="component" value="Unassembled WGS sequence"/>
</dbReference>
<comment type="caution">
    <text evidence="2">The sequence shown here is derived from an EMBL/GenBank/DDBJ whole genome shotgun (WGS) entry which is preliminary data.</text>
</comment>
<keyword evidence="1" id="KW-0175">Coiled coil</keyword>
<sequence length="83" mass="10202">MRLREEREREAAELRAKALEAEQSRDEMRQQLRKVAQEYNEQQAKLATLKADLENRKRKRSELRRQVKKFDDDMRRLVYQHDS</sequence>